<keyword evidence="3" id="KW-1185">Reference proteome</keyword>
<evidence type="ECO:0000313" key="2">
    <source>
        <dbReference type="EMBL" id="ODV70985.1"/>
    </source>
</evidence>
<dbReference type="EMBL" id="KV453946">
    <property type="protein sequence ID" value="ODV70985.1"/>
    <property type="molecule type" value="Genomic_DNA"/>
</dbReference>
<dbReference type="OrthoDB" id="4036043at2759"/>
<organism evidence="2 3">
    <name type="scientific">Cyberlindnera jadinii (strain ATCC 18201 / CBS 1600 / BCRC 20928 / JCM 3617 / NBRC 0987 / NRRL Y-1542)</name>
    <name type="common">Torula yeast</name>
    <name type="synonym">Candida utilis</name>
    <dbReference type="NCBI Taxonomy" id="983966"/>
    <lineage>
        <taxon>Eukaryota</taxon>
        <taxon>Fungi</taxon>
        <taxon>Dikarya</taxon>
        <taxon>Ascomycota</taxon>
        <taxon>Saccharomycotina</taxon>
        <taxon>Saccharomycetes</taxon>
        <taxon>Phaffomycetales</taxon>
        <taxon>Phaffomycetaceae</taxon>
        <taxon>Cyberlindnera</taxon>
    </lineage>
</organism>
<reference evidence="2 3" key="1">
    <citation type="journal article" date="2016" name="Proc. Natl. Acad. Sci. U.S.A.">
        <title>Comparative genomics of biotechnologically important yeasts.</title>
        <authorList>
            <person name="Riley R."/>
            <person name="Haridas S."/>
            <person name="Wolfe K.H."/>
            <person name="Lopes M.R."/>
            <person name="Hittinger C.T."/>
            <person name="Goeker M."/>
            <person name="Salamov A.A."/>
            <person name="Wisecaver J.H."/>
            <person name="Long T.M."/>
            <person name="Calvey C.H."/>
            <person name="Aerts A.L."/>
            <person name="Barry K.W."/>
            <person name="Choi C."/>
            <person name="Clum A."/>
            <person name="Coughlan A.Y."/>
            <person name="Deshpande S."/>
            <person name="Douglass A.P."/>
            <person name="Hanson S.J."/>
            <person name="Klenk H.-P."/>
            <person name="LaButti K.M."/>
            <person name="Lapidus A."/>
            <person name="Lindquist E.A."/>
            <person name="Lipzen A.M."/>
            <person name="Meier-Kolthoff J.P."/>
            <person name="Ohm R.A."/>
            <person name="Otillar R.P."/>
            <person name="Pangilinan J.L."/>
            <person name="Peng Y."/>
            <person name="Rokas A."/>
            <person name="Rosa C.A."/>
            <person name="Scheuner C."/>
            <person name="Sibirny A.A."/>
            <person name="Slot J.C."/>
            <person name="Stielow J.B."/>
            <person name="Sun H."/>
            <person name="Kurtzman C.P."/>
            <person name="Blackwell M."/>
            <person name="Grigoriev I.V."/>
            <person name="Jeffries T.W."/>
        </authorList>
    </citation>
    <scope>NUCLEOTIDE SEQUENCE [LARGE SCALE GENOMIC DNA]</scope>
    <source>
        <strain evidence="3">ATCC 18201 / CBS 1600 / BCRC 20928 / JCM 3617 / NBRC 0987 / NRRL Y-1542</strain>
    </source>
</reference>
<gene>
    <name evidence="2" type="ORF">CYBJADRAFT_169739</name>
</gene>
<protein>
    <submittedName>
        <fullName evidence="2">Uncharacterized protein</fullName>
    </submittedName>
</protein>
<sequence length="240" mass="26626">MKGAHKPMRTSKRIANGAPTTSVASGEMERPCTPVNRITNPEQLQNMLRSPIRSPNPSGEDVDGGVDGLACTTAFSTPGILRGLNTSTYSSHNETEVMVTSMLEKLNQEPSTKLDNHEVRALLQKCLVTMSHYKLQNNILRFEAEEKEKRNAIETDLIKTQMDLLLKSPFKPSTGSSVVKSAQCTAVHKTVTKIPRIAQPKPSSPRVGRIVKPKLRLVERIGKREDQFGNCVKVFHLQKK</sequence>
<dbReference type="Proteomes" id="UP000094389">
    <property type="component" value="Unassembled WGS sequence"/>
</dbReference>
<feature type="compositionally biased region" description="Basic residues" evidence="1">
    <location>
        <begin position="1"/>
        <end position="12"/>
    </location>
</feature>
<dbReference type="GeneID" id="30990306"/>
<evidence type="ECO:0000313" key="3">
    <source>
        <dbReference type="Proteomes" id="UP000094389"/>
    </source>
</evidence>
<accession>A0A1E4RV76</accession>
<dbReference type="AlphaFoldDB" id="A0A1E4RV76"/>
<evidence type="ECO:0000256" key="1">
    <source>
        <dbReference type="SAM" id="MobiDB-lite"/>
    </source>
</evidence>
<feature type="region of interest" description="Disordered" evidence="1">
    <location>
        <begin position="1"/>
        <end position="38"/>
    </location>
</feature>
<proteinExistence type="predicted"/>
<name>A0A1E4RV76_CYBJN</name>
<dbReference type="RefSeq" id="XP_020068024.1">
    <property type="nucleotide sequence ID" value="XM_020215910.1"/>
</dbReference>